<reference evidence="1" key="1">
    <citation type="submission" date="2021-06" db="EMBL/GenBank/DDBJ databases">
        <authorList>
            <person name="Kallberg Y."/>
            <person name="Tangrot J."/>
            <person name="Rosling A."/>
        </authorList>
    </citation>
    <scope>NUCLEOTIDE SEQUENCE</scope>
    <source>
        <strain evidence="1">UK204</strain>
    </source>
</reference>
<evidence type="ECO:0000313" key="2">
    <source>
        <dbReference type="Proteomes" id="UP000789570"/>
    </source>
</evidence>
<sequence>SKATGCKWRINGNLPKDSSMISFTTVVDEHNHQMIPSPLTNIAKYRKLSEDMIEFIEFCIQYGTTGTRNIGQLLKGKFLGRNIYQKNLYNAIQIAKKKLSPRTEFDTSDLMKFLYSKQTDDSCWFIKIKFDGIERRLCALLWMTPDQ</sequence>
<name>A0A9N9IWF3_9GLOM</name>
<gene>
    <name evidence="1" type="ORF">FCALED_LOCUS16514</name>
</gene>
<keyword evidence="2" id="KW-1185">Reference proteome</keyword>
<dbReference type="OrthoDB" id="2434313at2759"/>
<dbReference type="Proteomes" id="UP000789570">
    <property type="component" value="Unassembled WGS sequence"/>
</dbReference>
<comment type="caution">
    <text evidence="1">The sequence shown here is derived from an EMBL/GenBank/DDBJ whole genome shotgun (WGS) entry which is preliminary data.</text>
</comment>
<organism evidence="1 2">
    <name type="scientific">Funneliformis caledonium</name>
    <dbReference type="NCBI Taxonomy" id="1117310"/>
    <lineage>
        <taxon>Eukaryota</taxon>
        <taxon>Fungi</taxon>
        <taxon>Fungi incertae sedis</taxon>
        <taxon>Mucoromycota</taxon>
        <taxon>Glomeromycotina</taxon>
        <taxon>Glomeromycetes</taxon>
        <taxon>Glomerales</taxon>
        <taxon>Glomeraceae</taxon>
        <taxon>Funneliformis</taxon>
    </lineage>
</organism>
<proteinExistence type="predicted"/>
<dbReference type="EMBL" id="CAJVPQ010019678">
    <property type="protein sequence ID" value="CAG8754484.1"/>
    <property type="molecule type" value="Genomic_DNA"/>
</dbReference>
<dbReference type="AlphaFoldDB" id="A0A9N9IWF3"/>
<protein>
    <submittedName>
        <fullName evidence="1">11110_t:CDS:1</fullName>
    </submittedName>
</protein>
<evidence type="ECO:0000313" key="1">
    <source>
        <dbReference type="EMBL" id="CAG8754484.1"/>
    </source>
</evidence>
<feature type="non-terminal residue" evidence="1">
    <location>
        <position position="1"/>
    </location>
</feature>
<accession>A0A9N9IWF3</accession>